<feature type="domain" description="NmrA-like" evidence="3">
    <location>
        <begin position="1"/>
        <end position="296"/>
    </location>
</feature>
<dbReference type="AlphaFoldDB" id="A0A364KUM7"/>
<dbReference type="EMBL" id="MIKG01000005">
    <property type="protein sequence ID" value="RAO67256.1"/>
    <property type="molecule type" value="Genomic_DNA"/>
</dbReference>
<evidence type="ECO:0000256" key="2">
    <source>
        <dbReference type="ARBA" id="ARBA00022857"/>
    </source>
</evidence>
<evidence type="ECO:0000313" key="4">
    <source>
        <dbReference type="EMBL" id="RAO67256.1"/>
    </source>
</evidence>
<dbReference type="InterPro" id="IPR008030">
    <property type="entry name" value="NmrA-like"/>
</dbReference>
<dbReference type="STRING" id="1196081.A0A364KUM7"/>
<dbReference type="PANTHER" id="PTHR42748:SF7">
    <property type="entry name" value="NMRA LIKE REDOX SENSOR 1-RELATED"/>
    <property type="match status" value="1"/>
</dbReference>
<dbReference type="GO" id="GO:0005634">
    <property type="term" value="C:nucleus"/>
    <property type="evidence" value="ECO:0007669"/>
    <property type="project" value="TreeGrafter"/>
</dbReference>
<dbReference type="InterPro" id="IPR036291">
    <property type="entry name" value="NAD(P)-bd_dom_sf"/>
</dbReference>
<dbReference type="Proteomes" id="UP000249363">
    <property type="component" value="Unassembled WGS sequence"/>
</dbReference>
<keyword evidence="2" id="KW-0521">NADP</keyword>
<protein>
    <recommendedName>
        <fullName evidence="3">NmrA-like domain-containing protein</fullName>
    </recommendedName>
</protein>
<reference evidence="4 5" key="1">
    <citation type="journal article" date="2017" name="Biotechnol. Biofuels">
        <title>Differential beta-glucosidase expression as a function of carbon source availability in Talaromyces amestolkiae: a genomic and proteomic approach.</title>
        <authorList>
            <person name="de Eugenio L.I."/>
            <person name="Mendez-Liter J.A."/>
            <person name="Nieto-Dominguez M."/>
            <person name="Alonso L."/>
            <person name="Gil-Munoz J."/>
            <person name="Barriuso J."/>
            <person name="Prieto A."/>
            <person name="Martinez M.J."/>
        </authorList>
    </citation>
    <scope>NUCLEOTIDE SEQUENCE [LARGE SCALE GENOMIC DNA]</scope>
    <source>
        <strain evidence="4 5">CIB</strain>
    </source>
</reference>
<gene>
    <name evidence="4" type="ORF">BHQ10_003268</name>
</gene>
<organism evidence="4 5">
    <name type="scientific">Talaromyces amestolkiae</name>
    <dbReference type="NCBI Taxonomy" id="1196081"/>
    <lineage>
        <taxon>Eukaryota</taxon>
        <taxon>Fungi</taxon>
        <taxon>Dikarya</taxon>
        <taxon>Ascomycota</taxon>
        <taxon>Pezizomycotina</taxon>
        <taxon>Eurotiomycetes</taxon>
        <taxon>Eurotiomycetidae</taxon>
        <taxon>Eurotiales</taxon>
        <taxon>Trichocomaceae</taxon>
        <taxon>Talaromyces</taxon>
        <taxon>Talaromyces sect. Talaromyces</taxon>
    </lineage>
</organism>
<sequence length="313" mass="34992">MSKTFLVTGATGYQGGSLARVLRSQNHTVNALIRDPSSPKALALKELGVKIFHGSFDDVAVIKNAISGCAGLFLNPFPTPADPQLQVQHARNFINAAIEEQCPLVLSTAFMTAQKESWVGSSPQDFLYLYYSINHIIEEEVRSAASIGKLKAYTILRPAYLMHNYLIPFSFFHYPELPKQGVMKHMYIDGRRISHLDSADVGKLAAVVLQTPEKYDKLEIDLGGENLDADEAAAIIRKVSGREDIVTEKLVIPNFDTVKKTGLTWHYYANTQDTELANKKEVEELFGVKLTSFEEYLVRERELLNKSLPAQKE</sequence>
<evidence type="ECO:0000259" key="3">
    <source>
        <dbReference type="Pfam" id="PF05368"/>
    </source>
</evidence>
<dbReference type="Pfam" id="PF05368">
    <property type="entry name" value="NmrA"/>
    <property type="match status" value="1"/>
</dbReference>
<dbReference type="SUPFAM" id="SSF51735">
    <property type="entry name" value="NAD(P)-binding Rossmann-fold domains"/>
    <property type="match status" value="1"/>
</dbReference>
<name>A0A364KUM7_TALAM</name>
<dbReference type="PANTHER" id="PTHR42748">
    <property type="entry name" value="NITROGEN METABOLITE REPRESSION PROTEIN NMRA FAMILY MEMBER"/>
    <property type="match status" value="1"/>
</dbReference>
<dbReference type="RefSeq" id="XP_040731772.1">
    <property type="nucleotide sequence ID" value="XM_040875505.1"/>
</dbReference>
<comment type="caution">
    <text evidence="4">The sequence shown here is derived from an EMBL/GenBank/DDBJ whole genome shotgun (WGS) entry which is preliminary data.</text>
</comment>
<dbReference type="Gene3D" id="3.40.50.720">
    <property type="entry name" value="NAD(P)-binding Rossmann-like Domain"/>
    <property type="match status" value="1"/>
</dbReference>
<dbReference type="OrthoDB" id="419598at2759"/>
<dbReference type="GeneID" id="63792484"/>
<accession>A0A364KUM7</accession>
<comment type="similarity">
    <text evidence="1">Belongs to the NmrA-type oxidoreductase family.</text>
</comment>
<evidence type="ECO:0000256" key="1">
    <source>
        <dbReference type="ARBA" id="ARBA00006328"/>
    </source>
</evidence>
<proteinExistence type="inferred from homology"/>
<evidence type="ECO:0000313" key="5">
    <source>
        <dbReference type="Proteomes" id="UP000249363"/>
    </source>
</evidence>
<keyword evidence="5" id="KW-1185">Reference proteome</keyword>
<dbReference type="InterPro" id="IPR051164">
    <property type="entry name" value="NmrA-like_oxidored"/>
</dbReference>